<comment type="caution">
    <text evidence="1">The sequence shown here is derived from an EMBL/GenBank/DDBJ whole genome shotgun (WGS) entry which is preliminary data.</text>
</comment>
<keyword evidence="2" id="KW-1185">Reference proteome</keyword>
<name>A0ABQ6N975_9STRA</name>
<reference evidence="1 2" key="1">
    <citation type="journal article" date="2023" name="Commun. Biol.">
        <title>Genome analysis of Parmales, the sister group of diatoms, reveals the evolutionary specialization of diatoms from phago-mixotrophs to photoautotrophs.</title>
        <authorList>
            <person name="Ban H."/>
            <person name="Sato S."/>
            <person name="Yoshikawa S."/>
            <person name="Yamada K."/>
            <person name="Nakamura Y."/>
            <person name="Ichinomiya M."/>
            <person name="Sato N."/>
            <person name="Blanc-Mathieu R."/>
            <person name="Endo H."/>
            <person name="Kuwata A."/>
            <person name="Ogata H."/>
        </authorList>
    </citation>
    <scope>NUCLEOTIDE SEQUENCE [LARGE SCALE GENOMIC DNA]</scope>
</reference>
<organism evidence="1 2">
    <name type="scientific">Tetraparma gracilis</name>
    <dbReference type="NCBI Taxonomy" id="2962635"/>
    <lineage>
        <taxon>Eukaryota</taxon>
        <taxon>Sar</taxon>
        <taxon>Stramenopiles</taxon>
        <taxon>Ochrophyta</taxon>
        <taxon>Bolidophyceae</taxon>
        <taxon>Parmales</taxon>
        <taxon>Triparmaceae</taxon>
        <taxon>Tetraparma</taxon>
    </lineage>
</organism>
<sequence length="146" mass="16274">MGVDGVEEVLTKLIMRLLDIMYLLRATNRFFRMDAKVLRCATNLVQSVDLRGGAGDLQGEAAVWYRVFGDFQRCLSPGPFEHILGYASWGDMGEGLAETVQELWVRPGYGEKAFAHFGEDYVFAMGSSWSTEDIDGDFEGKAMENG</sequence>
<dbReference type="EMBL" id="BRYB01006155">
    <property type="protein sequence ID" value="GMI50834.1"/>
    <property type="molecule type" value="Genomic_DNA"/>
</dbReference>
<gene>
    <name evidence="1" type="ORF">TeGR_g15178</name>
</gene>
<evidence type="ECO:0000313" key="1">
    <source>
        <dbReference type="EMBL" id="GMI50834.1"/>
    </source>
</evidence>
<accession>A0ABQ6N975</accession>
<dbReference type="Proteomes" id="UP001165060">
    <property type="component" value="Unassembled WGS sequence"/>
</dbReference>
<proteinExistence type="predicted"/>
<evidence type="ECO:0000313" key="2">
    <source>
        <dbReference type="Proteomes" id="UP001165060"/>
    </source>
</evidence>
<protein>
    <submittedName>
        <fullName evidence="1">Uncharacterized protein</fullName>
    </submittedName>
</protein>